<feature type="transmembrane region" description="Helical" evidence="1">
    <location>
        <begin position="80"/>
        <end position="98"/>
    </location>
</feature>
<proteinExistence type="predicted"/>
<dbReference type="STRING" id="410332.SAMN04488550_0596"/>
<feature type="transmembrane region" description="Helical" evidence="1">
    <location>
        <begin position="110"/>
        <end position="131"/>
    </location>
</feature>
<comment type="caution">
    <text evidence="2">The sequence shown here is derived from an EMBL/GenBank/DDBJ whole genome shotgun (WGS) entry which is preliminary data.</text>
</comment>
<organism evidence="2 3">
    <name type="scientific">Gordonia malaquae NBRC 108250</name>
    <dbReference type="NCBI Taxonomy" id="1223542"/>
    <lineage>
        <taxon>Bacteria</taxon>
        <taxon>Bacillati</taxon>
        <taxon>Actinomycetota</taxon>
        <taxon>Actinomycetes</taxon>
        <taxon>Mycobacteriales</taxon>
        <taxon>Gordoniaceae</taxon>
        <taxon>Gordonia</taxon>
    </lineage>
</organism>
<protein>
    <submittedName>
        <fullName evidence="2">Uncharacterized protein</fullName>
    </submittedName>
</protein>
<accession>M3THA2</accession>
<reference evidence="2 3" key="1">
    <citation type="submission" date="2013-02" db="EMBL/GenBank/DDBJ databases">
        <title>Whole genome shotgun sequence of Gordonia malaquae NBRC 108250.</title>
        <authorList>
            <person name="Yoshida I."/>
            <person name="Hosoyama A."/>
            <person name="Tsuchikane K."/>
            <person name="Ando Y."/>
            <person name="Baba S."/>
            <person name="Ohji S."/>
            <person name="Hamada M."/>
            <person name="Tamura T."/>
            <person name="Yamazoe A."/>
            <person name="Yamazaki S."/>
            <person name="Fujita N."/>
        </authorList>
    </citation>
    <scope>NUCLEOTIDE SEQUENCE [LARGE SCALE GENOMIC DNA]</scope>
    <source>
        <strain evidence="2 3">NBRC 108250</strain>
    </source>
</reference>
<dbReference type="EMBL" id="BAOP01000022">
    <property type="protein sequence ID" value="GAC80841.1"/>
    <property type="molecule type" value="Genomic_DNA"/>
</dbReference>
<dbReference type="Proteomes" id="UP000035009">
    <property type="component" value="Unassembled WGS sequence"/>
</dbReference>
<feature type="transmembrane region" description="Helical" evidence="1">
    <location>
        <begin position="12"/>
        <end position="29"/>
    </location>
</feature>
<keyword evidence="1" id="KW-0472">Membrane</keyword>
<name>M3THA2_GORML</name>
<gene>
    <name evidence="2" type="ORF">GM1_022_00520</name>
</gene>
<evidence type="ECO:0000313" key="3">
    <source>
        <dbReference type="Proteomes" id="UP000035009"/>
    </source>
</evidence>
<evidence type="ECO:0000256" key="1">
    <source>
        <dbReference type="SAM" id="Phobius"/>
    </source>
</evidence>
<dbReference type="AlphaFoldDB" id="M3THA2"/>
<keyword evidence="1" id="KW-0812">Transmembrane</keyword>
<feature type="non-terminal residue" evidence="2">
    <location>
        <position position="1"/>
    </location>
</feature>
<evidence type="ECO:0000313" key="2">
    <source>
        <dbReference type="EMBL" id="GAC80841.1"/>
    </source>
</evidence>
<dbReference type="RefSeq" id="WP_008380142.1">
    <property type="nucleotide sequence ID" value="NZ_BAOP01000022.1"/>
</dbReference>
<keyword evidence="1" id="KW-1133">Transmembrane helix</keyword>
<keyword evidence="3" id="KW-1185">Reference proteome</keyword>
<sequence length="211" mass="21772">LSPVVGETVADYASIALTGAMAFLVAQLWERSTAAPVADTAVPVVADGDDGDDGDDIALLRSTAADWTATASTFLRTCHVGILAGVSLVYGIGLIGVREVVASAMGLFQNLYIAGGAALVVGSLVVMPSLMPNVMRSLRRSGVVRTVETQPTVHVAAHPAPAPAPVPTPVPAPVETPAPAPTAKRVMRVKKVAPAKKVVVRRIVKKENNDV</sequence>